<evidence type="ECO:0000313" key="2">
    <source>
        <dbReference type="EMBL" id="KKK51343.1"/>
    </source>
</evidence>
<evidence type="ECO:0000256" key="1">
    <source>
        <dbReference type="SAM" id="MobiDB-lite"/>
    </source>
</evidence>
<dbReference type="AlphaFoldDB" id="A0A0F8W421"/>
<feature type="region of interest" description="Disordered" evidence="1">
    <location>
        <begin position="120"/>
        <end position="151"/>
    </location>
</feature>
<name>A0A0F8W421_9ZZZZ</name>
<dbReference type="EMBL" id="LAZR01067555">
    <property type="protein sequence ID" value="KKK51343.1"/>
    <property type="molecule type" value="Genomic_DNA"/>
</dbReference>
<sequence>SLPGPVGLPANKVSVVNSTTEILSALASFTGVGEDVLGFAEITVQIIASSNSQANGVRFRFSSNNIDWDRTSSFTFTASGGGQQYHIPVTAQYFQFIYDNAGTTQTYFRAQTVFHRVTTGGSGGEDTNANRRRPCTIYTKGTGNIHNGRETSPNIIREINGIRLPTG</sequence>
<comment type="caution">
    <text evidence="2">The sequence shown here is derived from an EMBL/GenBank/DDBJ whole genome shotgun (WGS) entry which is preliminary data.</text>
</comment>
<reference evidence="2" key="1">
    <citation type="journal article" date="2015" name="Nature">
        <title>Complex archaea that bridge the gap between prokaryotes and eukaryotes.</title>
        <authorList>
            <person name="Spang A."/>
            <person name="Saw J.H."/>
            <person name="Jorgensen S.L."/>
            <person name="Zaremba-Niedzwiedzka K."/>
            <person name="Martijn J."/>
            <person name="Lind A.E."/>
            <person name="van Eijk R."/>
            <person name="Schleper C."/>
            <person name="Guy L."/>
            <person name="Ettema T.J."/>
        </authorList>
    </citation>
    <scope>NUCLEOTIDE SEQUENCE</scope>
</reference>
<protein>
    <submittedName>
        <fullName evidence="2">Uncharacterized protein</fullName>
    </submittedName>
</protein>
<gene>
    <name evidence="2" type="ORF">LCGC14_3115910</name>
</gene>
<feature type="compositionally biased region" description="Polar residues" evidence="1">
    <location>
        <begin position="139"/>
        <end position="151"/>
    </location>
</feature>
<feature type="non-terminal residue" evidence="2">
    <location>
        <position position="1"/>
    </location>
</feature>
<accession>A0A0F8W421</accession>
<organism evidence="2">
    <name type="scientific">marine sediment metagenome</name>
    <dbReference type="NCBI Taxonomy" id="412755"/>
    <lineage>
        <taxon>unclassified sequences</taxon>
        <taxon>metagenomes</taxon>
        <taxon>ecological metagenomes</taxon>
    </lineage>
</organism>
<proteinExistence type="predicted"/>